<organism evidence="1 2">
    <name type="scientific">Phytohabitans rumicis</name>
    <dbReference type="NCBI Taxonomy" id="1076125"/>
    <lineage>
        <taxon>Bacteria</taxon>
        <taxon>Bacillati</taxon>
        <taxon>Actinomycetota</taxon>
        <taxon>Actinomycetes</taxon>
        <taxon>Micromonosporales</taxon>
        <taxon>Micromonosporaceae</taxon>
    </lineage>
</organism>
<evidence type="ECO:0000313" key="1">
    <source>
        <dbReference type="EMBL" id="GFJ93519.1"/>
    </source>
</evidence>
<protein>
    <submittedName>
        <fullName evidence="1">Uncharacterized protein</fullName>
    </submittedName>
</protein>
<name>A0A6V8LFX8_9ACTN</name>
<dbReference type="Proteomes" id="UP000482960">
    <property type="component" value="Unassembled WGS sequence"/>
</dbReference>
<proteinExistence type="predicted"/>
<reference evidence="1 2" key="2">
    <citation type="submission" date="2020-03" db="EMBL/GenBank/DDBJ databases">
        <authorList>
            <person name="Ichikawa N."/>
            <person name="Kimura A."/>
            <person name="Kitahashi Y."/>
            <person name="Uohara A."/>
        </authorList>
    </citation>
    <scope>NUCLEOTIDE SEQUENCE [LARGE SCALE GENOMIC DNA]</scope>
    <source>
        <strain evidence="1 2">NBRC 108638</strain>
    </source>
</reference>
<reference evidence="1 2" key="1">
    <citation type="submission" date="2020-03" db="EMBL/GenBank/DDBJ databases">
        <title>Whole genome shotgun sequence of Phytohabitans rumicis NBRC 108638.</title>
        <authorList>
            <person name="Komaki H."/>
            <person name="Tamura T."/>
        </authorList>
    </citation>
    <scope>NUCLEOTIDE SEQUENCE [LARGE SCALE GENOMIC DNA]</scope>
    <source>
        <strain evidence="1 2">NBRC 108638</strain>
    </source>
</reference>
<evidence type="ECO:0000313" key="2">
    <source>
        <dbReference type="Proteomes" id="UP000482960"/>
    </source>
</evidence>
<gene>
    <name evidence="1" type="ORF">Prum_071610</name>
</gene>
<sequence>MSMITNTEPEITIPAPGAASWTRAGRSVKGKADCATSPVHLIYEDKDHAC</sequence>
<comment type="caution">
    <text evidence="1">The sequence shown here is derived from an EMBL/GenBank/DDBJ whole genome shotgun (WGS) entry which is preliminary data.</text>
</comment>
<dbReference type="AlphaFoldDB" id="A0A6V8LFX8"/>
<accession>A0A6V8LFX8</accession>
<keyword evidence="2" id="KW-1185">Reference proteome</keyword>
<dbReference type="EMBL" id="BLPG01000001">
    <property type="protein sequence ID" value="GFJ93519.1"/>
    <property type="molecule type" value="Genomic_DNA"/>
</dbReference>